<dbReference type="InterPro" id="IPR026680">
    <property type="entry name" value="CCDC137"/>
</dbReference>
<sequence>MPHKRAKASIRKARKTEVDLPVAPEDAITSADTPKGFSRLLRFKEMALKRQQEKKDIKSGAIPNPAAAVTKKVGIQPGEKMKDFVKRVETEYKNDMLTAQKAAKPVSDRKKRNQETRKQKKAAKIQKEVDFFGGRDFDDLKDTVKFGEVADAPPTLNKIPKARGREKQMLEAAKSKSNATATTKTATTKTKTDTPAAEKKETGYESEEDENMKLLKASHKRSLKQMSAASRRQLDNERDKVIEAYRAKKAKRMEGSGFV</sequence>
<reference evidence="2" key="1">
    <citation type="submission" date="2020-12" db="EMBL/GenBank/DDBJ databases">
        <title>Metabolic potential, ecology and presence of endohyphal bacteria is reflected in genomic diversity of Mucoromycotina.</title>
        <authorList>
            <person name="Muszewska A."/>
            <person name="Okrasinska A."/>
            <person name="Steczkiewicz K."/>
            <person name="Drgas O."/>
            <person name="Orlowska M."/>
            <person name="Perlinska-Lenart U."/>
            <person name="Aleksandrzak-Piekarczyk T."/>
            <person name="Szatraj K."/>
            <person name="Zielenkiewicz U."/>
            <person name="Pilsyk S."/>
            <person name="Malc E."/>
            <person name="Mieczkowski P."/>
            <person name="Kruszewska J.S."/>
            <person name="Biernat P."/>
            <person name="Pawlowska J."/>
        </authorList>
    </citation>
    <scope>NUCLEOTIDE SEQUENCE</scope>
    <source>
        <strain evidence="2">WA0000017839</strain>
    </source>
</reference>
<evidence type="ECO:0000313" key="3">
    <source>
        <dbReference type="Proteomes" id="UP000603453"/>
    </source>
</evidence>
<gene>
    <name evidence="2" type="ORF">INT47_001960</name>
</gene>
<feature type="region of interest" description="Disordered" evidence="1">
    <location>
        <begin position="151"/>
        <end position="239"/>
    </location>
</feature>
<feature type="compositionally biased region" description="Basic and acidic residues" evidence="1">
    <location>
        <begin position="190"/>
        <end position="203"/>
    </location>
</feature>
<accession>A0A8H7V4G8</accession>
<dbReference type="PANTHER" id="PTHR21838:SF2">
    <property type="entry name" value="COILED-COIL DOMAIN-CONTAINING PROTEIN 137"/>
    <property type="match status" value="1"/>
</dbReference>
<evidence type="ECO:0000313" key="2">
    <source>
        <dbReference type="EMBL" id="KAG2209811.1"/>
    </source>
</evidence>
<dbReference type="PANTHER" id="PTHR21838">
    <property type="entry name" value="COILED-COIL DOMAIN-CONTAINING PROTEIN 137"/>
    <property type="match status" value="1"/>
</dbReference>
<dbReference type="Proteomes" id="UP000603453">
    <property type="component" value="Unassembled WGS sequence"/>
</dbReference>
<feature type="region of interest" description="Disordered" evidence="1">
    <location>
        <begin position="96"/>
        <end position="123"/>
    </location>
</feature>
<protein>
    <submittedName>
        <fullName evidence="2">Uncharacterized protein</fullName>
    </submittedName>
</protein>
<comment type="caution">
    <text evidence="2">The sequence shown here is derived from an EMBL/GenBank/DDBJ whole genome shotgun (WGS) entry which is preliminary data.</text>
</comment>
<name>A0A8H7V4G8_9FUNG</name>
<keyword evidence="3" id="KW-1185">Reference proteome</keyword>
<dbReference type="EMBL" id="JAEPRD010000014">
    <property type="protein sequence ID" value="KAG2209811.1"/>
    <property type="molecule type" value="Genomic_DNA"/>
</dbReference>
<dbReference type="GO" id="GO:0005634">
    <property type="term" value="C:nucleus"/>
    <property type="evidence" value="ECO:0007669"/>
    <property type="project" value="TreeGrafter"/>
</dbReference>
<feature type="compositionally biased region" description="Low complexity" evidence="1">
    <location>
        <begin position="175"/>
        <end position="189"/>
    </location>
</feature>
<proteinExistence type="predicted"/>
<dbReference type="OrthoDB" id="5876637at2759"/>
<dbReference type="AlphaFoldDB" id="A0A8H7V4G8"/>
<evidence type="ECO:0000256" key="1">
    <source>
        <dbReference type="SAM" id="MobiDB-lite"/>
    </source>
</evidence>
<organism evidence="2 3">
    <name type="scientific">Mucor saturninus</name>
    <dbReference type="NCBI Taxonomy" id="64648"/>
    <lineage>
        <taxon>Eukaryota</taxon>
        <taxon>Fungi</taxon>
        <taxon>Fungi incertae sedis</taxon>
        <taxon>Mucoromycota</taxon>
        <taxon>Mucoromycotina</taxon>
        <taxon>Mucoromycetes</taxon>
        <taxon>Mucorales</taxon>
        <taxon>Mucorineae</taxon>
        <taxon>Mucoraceae</taxon>
        <taxon>Mucor</taxon>
    </lineage>
</organism>